<dbReference type="InterPro" id="IPR036390">
    <property type="entry name" value="WH_DNA-bd_sf"/>
</dbReference>
<dbReference type="RefSeq" id="XP_028849768.1">
    <property type="nucleotide sequence ID" value="XM_028993935.1"/>
</dbReference>
<evidence type="ECO:0000256" key="9">
    <source>
        <dbReference type="ARBA" id="ARBA00023242"/>
    </source>
</evidence>
<dbReference type="InterPro" id="IPR032354">
    <property type="entry name" value="FOXP-CC"/>
</dbReference>
<dbReference type="PROSITE" id="PS00658">
    <property type="entry name" value="FORK_HEAD_2"/>
    <property type="match status" value="1"/>
</dbReference>
<dbReference type="PANTHER" id="PTHR45796">
    <property type="entry name" value="FORKHEAD BOX P, ISOFORM C"/>
    <property type="match status" value="1"/>
</dbReference>
<evidence type="ECO:0000313" key="13">
    <source>
        <dbReference type="Ensembl" id="ENSDCDP00010040773.1"/>
    </source>
</evidence>
<evidence type="ECO:0000256" key="10">
    <source>
        <dbReference type="PROSITE-ProRule" id="PRU00089"/>
    </source>
</evidence>
<dbReference type="Gene3D" id="1.10.10.10">
    <property type="entry name" value="Winged helix-like DNA-binding domain superfamily/Winged helix DNA-binding domain"/>
    <property type="match status" value="1"/>
</dbReference>
<dbReference type="GeneTree" id="ENSGT00940000165955"/>
<evidence type="ECO:0000256" key="3">
    <source>
        <dbReference type="ARBA" id="ARBA00022723"/>
    </source>
</evidence>
<dbReference type="InterPro" id="IPR001766">
    <property type="entry name" value="Fork_head_dom"/>
</dbReference>
<feature type="compositionally biased region" description="Basic and acidic residues" evidence="11">
    <location>
        <begin position="28"/>
        <end position="39"/>
    </location>
</feature>
<dbReference type="InterPro" id="IPR050998">
    <property type="entry name" value="FOXP"/>
</dbReference>
<dbReference type="RefSeq" id="XP_028849767.1">
    <property type="nucleotide sequence ID" value="XM_028993934.1"/>
</dbReference>
<keyword evidence="5" id="KW-0862">Zinc</keyword>
<keyword evidence="8" id="KW-0804">Transcription</keyword>
<dbReference type="AlphaFoldDB" id="A0AAY4D5U4"/>
<dbReference type="PANTHER" id="PTHR45796:SF2">
    <property type="entry name" value="FORKHEAD BOX P3"/>
    <property type="match status" value="1"/>
</dbReference>
<reference evidence="13 14" key="1">
    <citation type="submission" date="2020-06" db="EMBL/GenBank/DDBJ databases">
        <authorList>
            <consortium name="Wellcome Sanger Institute Data Sharing"/>
        </authorList>
    </citation>
    <scope>NUCLEOTIDE SEQUENCE [LARGE SCALE GENOMIC DNA]</scope>
</reference>
<comment type="subcellular location">
    <subcellularLocation>
        <location evidence="1 10">Nucleus</location>
    </subcellularLocation>
</comment>
<feature type="region of interest" description="Disordered" evidence="11">
    <location>
        <begin position="1"/>
        <end position="85"/>
    </location>
</feature>
<feature type="compositionally biased region" description="Polar residues" evidence="11">
    <location>
        <begin position="112"/>
        <end position="123"/>
    </location>
</feature>
<feature type="compositionally biased region" description="Polar residues" evidence="11">
    <location>
        <begin position="154"/>
        <end position="170"/>
    </location>
</feature>
<dbReference type="Proteomes" id="UP000694580">
    <property type="component" value="Chromosome 10"/>
</dbReference>
<evidence type="ECO:0000256" key="2">
    <source>
        <dbReference type="ARBA" id="ARBA00022491"/>
    </source>
</evidence>
<dbReference type="GO" id="GO:0005634">
    <property type="term" value="C:nucleus"/>
    <property type="evidence" value="ECO:0007669"/>
    <property type="project" value="UniProtKB-SubCell"/>
</dbReference>
<evidence type="ECO:0000256" key="5">
    <source>
        <dbReference type="ARBA" id="ARBA00022833"/>
    </source>
</evidence>
<evidence type="ECO:0000313" key="14">
    <source>
        <dbReference type="Proteomes" id="UP000694580"/>
    </source>
</evidence>
<organism evidence="13 14">
    <name type="scientific">Denticeps clupeoides</name>
    <name type="common">denticle herring</name>
    <dbReference type="NCBI Taxonomy" id="299321"/>
    <lineage>
        <taxon>Eukaryota</taxon>
        <taxon>Metazoa</taxon>
        <taxon>Chordata</taxon>
        <taxon>Craniata</taxon>
        <taxon>Vertebrata</taxon>
        <taxon>Euteleostomi</taxon>
        <taxon>Actinopterygii</taxon>
        <taxon>Neopterygii</taxon>
        <taxon>Teleostei</taxon>
        <taxon>Clupei</taxon>
        <taxon>Clupeiformes</taxon>
        <taxon>Denticipitoidei</taxon>
        <taxon>Denticipitidae</taxon>
        <taxon>Denticeps</taxon>
    </lineage>
</organism>
<dbReference type="SMART" id="SM00339">
    <property type="entry name" value="FH"/>
    <property type="match status" value="1"/>
</dbReference>
<evidence type="ECO:0000256" key="4">
    <source>
        <dbReference type="ARBA" id="ARBA00022771"/>
    </source>
</evidence>
<evidence type="ECO:0000256" key="6">
    <source>
        <dbReference type="ARBA" id="ARBA00023015"/>
    </source>
</evidence>
<evidence type="ECO:0000256" key="11">
    <source>
        <dbReference type="SAM" id="MobiDB-lite"/>
    </source>
</evidence>
<dbReference type="GO" id="GO:0008270">
    <property type="term" value="F:zinc ion binding"/>
    <property type="evidence" value="ECO:0007669"/>
    <property type="project" value="UniProtKB-KW"/>
</dbReference>
<name>A0AAY4D5U4_9TELE</name>
<feature type="domain" description="Fork-head" evidence="12">
    <location>
        <begin position="316"/>
        <end position="402"/>
    </location>
</feature>
<keyword evidence="7 10" id="KW-0238">DNA-binding</keyword>
<gene>
    <name evidence="13" type="primary">foxp3a</name>
</gene>
<evidence type="ECO:0000256" key="1">
    <source>
        <dbReference type="ARBA" id="ARBA00004123"/>
    </source>
</evidence>
<dbReference type="InterPro" id="IPR036388">
    <property type="entry name" value="WH-like_DNA-bd_sf"/>
</dbReference>
<feature type="compositionally biased region" description="Polar residues" evidence="11">
    <location>
        <begin position="132"/>
        <end position="145"/>
    </location>
</feature>
<keyword evidence="9 10" id="KW-0539">Nucleus</keyword>
<dbReference type="CDD" id="cd20066">
    <property type="entry name" value="FH_FOXP3"/>
    <property type="match status" value="1"/>
</dbReference>
<dbReference type="PRINTS" id="PR00053">
    <property type="entry name" value="FORKHEAD"/>
</dbReference>
<evidence type="ECO:0000259" key="12">
    <source>
        <dbReference type="PROSITE" id="PS50039"/>
    </source>
</evidence>
<feature type="compositionally biased region" description="Basic and acidic residues" evidence="11">
    <location>
        <begin position="52"/>
        <end position="66"/>
    </location>
</feature>
<feature type="region of interest" description="Disordered" evidence="11">
    <location>
        <begin position="108"/>
        <end position="170"/>
    </location>
</feature>
<dbReference type="Gene3D" id="1.20.5.340">
    <property type="match status" value="1"/>
</dbReference>
<dbReference type="FunFam" id="1.10.10.10:FF:000010">
    <property type="entry name" value="Forkhead box P2 isoform B"/>
    <property type="match status" value="1"/>
</dbReference>
<dbReference type="SUPFAM" id="SSF46785">
    <property type="entry name" value="Winged helix' DNA-binding domain"/>
    <property type="match status" value="1"/>
</dbReference>
<feature type="DNA-binding region" description="Fork-head" evidence="10">
    <location>
        <begin position="316"/>
        <end position="402"/>
    </location>
</feature>
<dbReference type="Pfam" id="PF00250">
    <property type="entry name" value="Forkhead"/>
    <property type="match status" value="1"/>
</dbReference>
<sequence length="431" mass="48282">MQTGRCTEYTHRSAGGAHRPGMPQVDGKPGRGHDGEQKPQHQITQGSKLSRVHSEDQGHSSFDDGSRGSTMAPASFLPQGTSPRVADKLPLHMKQHRPSVLRKGHKSFPHVLSSQGGPSSSVFKTEPRRASSPESETTSLRSDILSSRPAVHSPHNSVDPEQSPRISPLQSTSENSLFIKGLCRWPGCSQAFKDFQLFYKHLCANHSPGEKSLAQLRVQGDAVQHMEKQLALERQRLLDMQLHLHQFDLGPSAEDPQRSVSGSATLLQNRSANGGLQGAIEGATDAMAQGYWQIPTSPFIPGIMPSIEYYKYTNIRPPYTYAAMIRRAILESSEKQLTLNEIYQWFTRMFFFFRHNTATWKNAVRHNLSLHKCFVRVEGGKGSVWTVDEAEFLRRKGQKFHRDHDANWFSPYAFALICPQRSSAEGQTHYA</sequence>
<reference evidence="13" key="2">
    <citation type="submission" date="2025-08" db="UniProtKB">
        <authorList>
            <consortium name="Ensembl"/>
        </authorList>
    </citation>
    <scope>IDENTIFICATION</scope>
</reference>
<accession>A0AAY4D5U4</accession>
<dbReference type="GO" id="GO:0000978">
    <property type="term" value="F:RNA polymerase II cis-regulatory region sequence-specific DNA binding"/>
    <property type="evidence" value="ECO:0007669"/>
    <property type="project" value="TreeGrafter"/>
</dbReference>
<protein>
    <recommendedName>
        <fullName evidence="12">Fork-head domain-containing protein</fullName>
    </recommendedName>
</protein>
<keyword evidence="4" id="KW-0863">Zinc-finger</keyword>
<dbReference type="InterPro" id="IPR047413">
    <property type="entry name" value="FH_FOXP3"/>
</dbReference>
<dbReference type="Ensembl" id="ENSDCDT00010050663.1">
    <property type="protein sequence ID" value="ENSDCDP00010040773.1"/>
    <property type="gene ID" value="ENSDCDG00010025971.1"/>
</dbReference>
<proteinExistence type="predicted"/>
<dbReference type="Pfam" id="PF16159">
    <property type="entry name" value="FOXP-CC"/>
    <property type="match status" value="1"/>
</dbReference>
<keyword evidence="6" id="KW-0805">Transcription regulation</keyword>
<keyword evidence="3" id="KW-0479">Metal-binding</keyword>
<dbReference type="PROSITE" id="PS50039">
    <property type="entry name" value="FORK_HEAD_3"/>
    <property type="match status" value="1"/>
</dbReference>
<keyword evidence="2" id="KW-0678">Repressor</keyword>
<reference evidence="13" key="3">
    <citation type="submission" date="2025-09" db="UniProtKB">
        <authorList>
            <consortium name="Ensembl"/>
        </authorList>
    </citation>
    <scope>IDENTIFICATION</scope>
</reference>
<dbReference type="InterPro" id="IPR030456">
    <property type="entry name" value="TF_fork_head_CS_2"/>
</dbReference>
<evidence type="ECO:0000256" key="8">
    <source>
        <dbReference type="ARBA" id="ARBA00023163"/>
    </source>
</evidence>
<dbReference type="GO" id="GO:0001227">
    <property type="term" value="F:DNA-binding transcription repressor activity, RNA polymerase II-specific"/>
    <property type="evidence" value="ECO:0007669"/>
    <property type="project" value="TreeGrafter"/>
</dbReference>
<evidence type="ECO:0000256" key="7">
    <source>
        <dbReference type="ARBA" id="ARBA00023125"/>
    </source>
</evidence>
<keyword evidence="14" id="KW-1185">Reference proteome</keyword>
<dbReference type="GeneID" id="114798321"/>